<feature type="region of interest" description="Disordered" evidence="1">
    <location>
        <begin position="563"/>
        <end position="602"/>
    </location>
</feature>
<feature type="region of interest" description="Disordered" evidence="1">
    <location>
        <begin position="1"/>
        <end position="111"/>
    </location>
</feature>
<evidence type="ECO:0000313" key="3">
    <source>
        <dbReference type="Proteomes" id="UP001501461"/>
    </source>
</evidence>
<dbReference type="EMBL" id="BAAAMN010000014">
    <property type="protein sequence ID" value="GAA2031306.1"/>
    <property type="molecule type" value="Genomic_DNA"/>
</dbReference>
<protein>
    <submittedName>
        <fullName evidence="2">Uncharacterized protein</fullName>
    </submittedName>
</protein>
<evidence type="ECO:0000256" key="1">
    <source>
        <dbReference type="SAM" id="MobiDB-lite"/>
    </source>
</evidence>
<reference evidence="2 3" key="1">
    <citation type="journal article" date="2019" name="Int. J. Syst. Evol. Microbiol.">
        <title>The Global Catalogue of Microorganisms (GCM) 10K type strain sequencing project: providing services to taxonomists for standard genome sequencing and annotation.</title>
        <authorList>
            <consortium name="The Broad Institute Genomics Platform"/>
            <consortium name="The Broad Institute Genome Sequencing Center for Infectious Disease"/>
            <person name="Wu L."/>
            <person name="Ma J."/>
        </authorList>
    </citation>
    <scope>NUCLEOTIDE SEQUENCE [LARGE SCALE GENOMIC DNA]</scope>
    <source>
        <strain evidence="2 3">JCM 13595</strain>
    </source>
</reference>
<dbReference type="Proteomes" id="UP001501461">
    <property type="component" value="Unassembled WGS sequence"/>
</dbReference>
<keyword evidence="3" id="KW-1185">Reference proteome</keyword>
<accession>A0ABN2U7M1</accession>
<gene>
    <name evidence="2" type="ORF">GCM10009720_09480</name>
</gene>
<name>A0ABN2U7M1_9MICC</name>
<comment type="caution">
    <text evidence="2">The sequence shown here is derived from an EMBL/GenBank/DDBJ whole genome shotgun (WGS) entry which is preliminary data.</text>
</comment>
<proteinExistence type="predicted"/>
<evidence type="ECO:0000313" key="2">
    <source>
        <dbReference type="EMBL" id="GAA2031306.1"/>
    </source>
</evidence>
<feature type="compositionally biased region" description="Acidic residues" evidence="1">
    <location>
        <begin position="15"/>
        <end position="39"/>
    </location>
</feature>
<sequence length="602" mass="66868">MSQSSTGFHLPDLDTVTEDETTDLPDFDPDTGEILDDAGVELPDFGAPETQDHQPALPDFPSPAPTALPSFNDTADPTHTRDTSDASAGAPTIEQLGFRNADDSSVPTTGYQARFDPRVADLPDTRPQLGEQALKNHGAHTHRADPFYDRLWQFGSQAAWASYEGVVKHQKDGTTLMLPSGVMKRDKAIEMVKYGDYRSQRIAILSALDSWGTVTAEQMVALTGYRNVLHPDHDVTMSLFSSSLVDIGRLQNSMLAVKDDPRSTVFRQRAPRGRIRSIAKRAWTSAEYLQVDAGVNFAPSLGFMDRHNIMATEFSLRCAESHPDVNMILGEKWSSGDSLLPHTRRKIGFHRTSEQHPVRGDSTIVMRNGLRVVIEMTSGHSASIYKKLNRWAQFLTRHSLAESGVVVLFVMASSKYSDGRDYETSVSTFRSWMKYVLRKFPSRGQDSAAARMGLARWTDMFPAKHELSEDFYSLSAEYHDVGWDKKPIDAFDFQFNDPDVASAPIAMAPVLAATPHWWRRGDQTPMIGLPSVRANEAPLTDEDEHLTTTGAVDEVNPPSRLRAVGARRKFNSADDVTGPEVVDETDDQAAHDGRTKEEDDEQ</sequence>
<organism evidence="2 3">
    <name type="scientific">Yaniella flava</name>
    <dbReference type="NCBI Taxonomy" id="287930"/>
    <lineage>
        <taxon>Bacteria</taxon>
        <taxon>Bacillati</taxon>
        <taxon>Actinomycetota</taxon>
        <taxon>Actinomycetes</taxon>
        <taxon>Micrococcales</taxon>
        <taxon>Micrococcaceae</taxon>
        <taxon>Yaniella</taxon>
    </lineage>
</organism>
<dbReference type="RefSeq" id="WP_343956461.1">
    <property type="nucleotide sequence ID" value="NZ_BAAAMN010000014.1"/>
</dbReference>
<feature type="compositionally biased region" description="Basic and acidic residues" evidence="1">
    <location>
        <begin position="588"/>
        <end position="602"/>
    </location>
</feature>